<accession>A0A6N2SEP8</accession>
<evidence type="ECO:0000256" key="1">
    <source>
        <dbReference type="ARBA" id="ARBA00022679"/>
    </source>
</evidence>
<keyword evidence="2" id="KW-0677">Repeat</keyword>
<dbReference type="GO" id="GO:0009401">
    <property type="term" value="P:phosphoenolpyruvate-dependent sugar phosphotransferase system"/>
    <property type="evidence" value="ECO:0007669"/>
    <property type="project" value="InterPro"/>
</dbReference>
<dbReference type="Pfam" id="PF00874">
    <property type="entry name" value="PRD"/>
    <property type="match status" value="1"/>
</dbReference>
<dbReference type="Gene3D" id="3.40.930.10">
    <property type="entry name" value="Mannitol-specific EII, Chain A"/>
    <property type="match status" value="1"/>
</dbReference>
<dbReference type="PANTHER" id="PTHR30185">
    <property type="entry name" value="CRYPTIC BETA-GLUCOSIDE BGL OPERON ANTITERMINATOR"/>
    <property type="match status" value="1"/>
</dbReference>
<dbReference type="Pfam" id="PF05043">
    <property type="entry name" value="Mga"/>
    <property type="match status" value="1"/>
</dbReference>
<dbReference type="GO" id="GO:0008982">
    <property type="term" value="F:protein-N(PI)-phosphohistidine-sugar phosphotransferase activity"/>
    <property type="evidence" value="ECO:0007669"/>
    <property type="project" value="InterPro"/>
</dbReference>
<dbReference type="PROSITE" id="PS51372">
    <property type="entry name" value="PRD_2"/>
    <property type="match status" value="1"/>
</dbReference>
<dbReference type="InterPro" id="IPR007737">
    <property type="entry name" value="Mga_HTH"/>
</dbReference>
<reference evidence="6" key="1">
    <citation type="submission" date="2019-11" db="EMBL/GenBank/DDBJ databases">
        <authorList>
            <person name="Feng L."/>
        </authorList>
    </citation>
    <scope>NUCLEOTIDE SEQUENCE</scope>
    <source>
        <strain evidence="6">AcaccaeLFYP115</strain>
    </source>
</reference>
<dbReference type="RefSeq" id="WP_156340470.1">
    <property type="nucleotide sequence ID" value="NZ_BAABZP010000001.1"/>
</dbReference>
<name>A0A6N2SEP8_9FIRM</name>
<evidence type="ECO:0000256" key="4">
    <source>
        <dbReference type="ARBA" id="ARBA00023159"/>
    </source>
</evidence>
<keyword evidence="1" id="KW-0808">Transferase</keyword>
<evidence type="ECO:0000256" key="3">
    <source>
        <dbReference type="ARBA" id="ARBA00023015"/>
    </source>
</evidence>
<evidence type="ECO:0000313" key="6">
    <source>
        <dbReference type="EMBL" id="VYS90751.1"/>
    </source>
</evidence>
<organism evidence="6">
    <name type="scientific">Anaerostipes caccae</name>
    <dbReference type="NCBI Taxonomy" id="105841"/>
    <lineage>
        <taxon>Bacteria</taxon>
        <taxon>Bacillati</taxon>
        <taxon>Bacillota</taxon>
        <taxon>Clostridia</taxon>
        <taxon>Lachnospirales</taxon>
        <taxon>Lachnospiraceae</taxon>
        <taxon>Anaerostipes</taxon>
    </lineage>
</organism>
<dbReference type="InterPro" id="IPR011608">
    <property type="entry name" value="PRD"/>
</dbReference>
<dbReference type="PANTHER" id="PTHR30185:SF18">
    <property type="entry name" value="TRANSCRIPTIONAL REGULATOR MTLR"/>
    <property type="match status" value="1"/>
</dbReference>
<dbReference type="GO" id="GO:0006355">
    <property type="term" value="P:regulation of DNA-templated transcription"/>
    <property type="evidence" value="ECO:0007669"/>
    <property type="project" value="InterPro"/>
</dbReference>
<dbReference type="InterPro" id="IPR002178">
    <property type="entry name" value="PTS_EIIA_type-2_dom"/>
</dbReference>
<dbReference type="InterPro" id="IPR016152">
    <property type="entry name" value="PTrfase/Anion_transptr"/>
</dbReference>
<dbReference type="Gene3D" id="1.10.10.10">
    <property type="entry name" value="Winged helix-like DNA-binding domain superfamily/Winged helix DNA-binding domain"/>
    <property type="match status" value="2"/>
</dbReference>
<gene>
    <name evidence="6" type="primary">licR_4</name>
    <name evidence="6" type="ORF">ACLFYP115_00885</name>
</gene>
<dbReference type="PROSITE" id="PS51099">
    <property type="entry name" value="PTS_EIIB_TYPE_2"/>
    <property type="match status" value="1"/>
</dbReference>
<dbReference type="InterPro" id="IPR036634">
    <property type="entry name" value="PRD_sf"/>
</dbReference>
<evidence type="ECO:0000256" key="5">
    <source>
        <dbReference type="ARBA" id="ARBA00023163"/>
    </source>
</evidence>
<keyword evidence="5" id="KW-0804">Transcription</keyword>
<dbReference type="AlphaFoldDB" id="A0A6N2SEP8"/>
<dbReference type="InterPro" id="IPR036095">
    <property type="entry name" value="PTS_EIIB-like_sf"/>
</dbReference>
<dbReference type="InterPro" id="IPR036390">
    <property type="entry name" value="WH_DNA-bd_sf"/>
</dbReference>
<proteinExistence type="predicted"/>
<dbReference type="SUPFAM" id="SSF63520">
    <property type="entry name" value="PTS-regulatory domain, PRD"/>
    <property type="match status" value="1"/>
</dbReference>
<keyword evidence="4" id="KW-0010">Activator</keyword>
<evidence type="ECO:0000256" key="2">
    <source>
        <dbReference type="ARBA" id="ARBA00022737"/>
    </source>
</evidence>
<dbReference type="SUPFAM" id="SSF52794">
    <property type="entry name" value="PTS system IIB component-like"/>
    <property type="match status" value="1"/>
</dbReference>
<dbReference type="SUPFAM" id="SSF55804">
    <property type="entry name" value="Phoshotransferase/anion transport protein"/>
    <property type="match status" value="1"/>
</dbReference>
<dbReference type="PROSITE" id="PS51094">
    <property type="entry name" value="PTS_EIIA_TYPE_2"/>
    <property type="match status" value="1"/>
</dbReference>
<dbReference type="InterPro" id="IPR050661">
    <property type="entry name" value="BglG_antiterminators"/>
</dbReference>
<dbReference type="SUPFAM" id="SSF46785">
    <property type="entry name" value="Winged helix' DNA-binding domain"/>
    <property type="match status" value="1"/>
</dbReference>
<protein>
    <submittedName>
        <fullName evidence="6">Putative licABCH operon regulator</fullName>
    </submittedName>
</protein>
<dbReference type="Gene3D" id="1.10.1790.10">
    <property type="entry name" value="PRD domain"/>
    <property type="match status" value="1"/>
</dbReference>
<dbReference type="Gene3D" id="3.40.50.2300">
    <property type="match status" value="1"/>
</dbReference>
<dbReference type="InterPro" id="IPR013011">
    <property type="entry name" value="PTS_EIIB_2"/>
</dbReference>
<dbReference type="Pfam" id="PF00359">
    <property type="entry name" value="PTS_EIIA_2"/>
    <property type="match status" value="1"/>
</dbReference>
<dbReference type="InterPro" id="IPR036388">
    <property type="entry name" value="WH-like_DNA-bd_sf"/>
</dbReference>
<dbReference type="EMBL" id="CACRSQ010000003">
    <property type="protein sequence ID" value="VYS90751.1"/>
    <property type="molecule type" value="Genomic_DNA"/>
</dbReference>
<keyword evidence="3" id="KW-0805">Transcription regulation</keyword>
<dbReference type="CDD" id="cd05568">
    <property type="entry name" value="PTS_IIB_bgl_like"/>
    <property type="match status" value="1"/>
</dbReference>
<sequence length="638" mass="73940">MIFLTPRQAEILQYLTKTGEYARWKELALKFRVSERSIRNDSVCIRDYCREKGYLFERNSKKGIRIVARVDEADQISGEAVLSREERIYTILFELFWQPGFVTIEQLASKLEVSKNTAVSDIAGLEEMLKRYSFELYRKPNKGIKLLGEEHDIRNGFWHVYYEINQSPRKEWYLKPLRRIGEEYQVRRILCLAESSMGITYSDVSREEAEICLAFCLKRISLGFCIEGGDFQQEGPEERILKMLFPDRMQIGTPDLFYMGKILKSGKLLMDINHNDFENVELEYRLFAVTIIQECENELKVPLSKDEFLMKGLAVHLKIAMYRLRNQLVIDNPLMVDIQYRIPFIYEMVKKIIIKNQRNYQIVFPESEIAYLAAYIGAAFEKSMQGAFVPEVIVICGWGTGTSSLLKARLSLQFPEIKIKAVIGKNQLDFYDLEQVDLIISTIPLKEKKIKSVIVNPLLDLKDMQKIKDNIYQISYEKECRYLMRRLQDKKQEERETLAGFIGQDLLFFEEAAGKGWRQIIKKMGKHLECRGCISEQYTEDAIASVDEWGPYMVFIPGIAFVHAGPEHVRIPGAALTVLDQEIPFGEEGNTYVKCIVMFAVEDEGNRLLTDLVSILERGDNVRKLLEAEAADDLQMIY</sequence>